<dbReference type="Gene3D" id="1.10.10.60">
    <property type="entry name" value="Homeodomain-like"/>
    <property type="match status" value="1"/>
</dbReference>
<dbReference type="Proteomes" id="UP001446337">
    <property type="component" value="Chromosome"/>
</dbReference>
<gene>
    <name evidence="2" type="ORF">AAIK43_29100</name>
</gene>
<reference evidence="2 3" key="1">
    <citation type="submission" date="2024-05" db="EMBL/GenBank/DDBJ databases">
        <title>Achromobacter denitrificans. BP1, complete genome.</title>
        <authorList>
            <person name="Zhang B."/>
        </authorList>
    </citation>
    <scope>NUCLEOTIDE SEQUENCE [LARGE SCALE GENOMIC DNA]</scope>
    <source>
        <strain evidence="2 3">BP1</strain>
    </source>
</reference>
<evidence type="ECO:0000256" key="1">
    <source>
        <dbReference type="SAM" id="MobiDB-lite"/>
    </source>
</evidence>
<dbReference type="InterPro" id="IPR011006">
    <property type="entry name" value="CheY-like_superfamily"/>
</dbReference>
<keyword evidence="3" id="KW-1185">Reference proteome</keyword>
<proteinExistence type="predicted"/>
<dbReference type="RefSeq" id="WP_254916434.1">
    <property type="nucleotide sequence ID" value="NZ_CP154792.1"/>
</dbReference>
<dbReference type="SUPFAM" id="SSF46689">
    <property type="entry name" value="Homeodomain-like"/>
    <property type="match status" value="1"/>
</dbReference>
<evidence type="ECO:0008006" key="4">
    <source>
        <dbReference type="Google" id="ProtNLM"/>
    </source>
</evidence>
<dbReference type="EMBL" id="CP154792">
    <property type="protein sequence ID" value="XAN15405.1"/>
    <property type="molecule type" value="Genomic_DNA"/>
</dbReference>
<dbReference type="InterPro" id="IPR009057">
    <property type="entry name" value="Homeodomain-like_sf"/>
</dbReference>
<accession>A0ABZ3G036</accession>
<organism evidence="2 3">
    <name type="scientific">Achromobacter denitrificans</name>
    <name type="common">Alcaligenes denitrificans</name>
    <dbReference type="NCBI Taxonomy" id="32002"/>
    <lineage>
        <taxon>Bacteria</taxon>
        <taxon>Pseudomonadati</taxon>
        <taxon>Pseudomonadota</taxon>
        <taxon>Betaproteobacteria</taxon>
        <taxon>Burkholderiales</taxon>
        <taxon>Alcaligenaceae</taxon>
        <taxon>Achromobacter</taxon>
    </lineage>
</organism>
<evidence type="ECO:0000313" key="2">
    <source>
        <dbReference type="EMBL" id="XAN15405.1"/>
    </source>
</evidence>
<sequence length="295" mass="31700">MRDVLDCGVLLAPGHEAAMSGWVDRHPVRVTRLRLHLVPLDPPRLAAAPGVAAPEAPEGADVRALARLAVALKRYDACILPVAPASLSWTRMALQQAGAVLSTPVLLLVHDVKAPAIEDLLGLGAWDFMMQPACLESLRVRLGRLARPAAWRDARLAALREPAPNYSGSGYPGPAPAGPNFPSANSPAAGRPAVAGHAQHGGSRPRVPADVVEQALSGLRHQHQRGLQESFRMAKARVVEGFERDYIRLALSRHAGNVAQAARACCKHRRAFWALMRKHGIEAAPYRQAAQERDG</sequence>
<name>A0ABZ3G036_ACHDE</name>
<feature type="region of interest" description="Disordered" evidence="1">
    <location>
        <begin position="169"/>
        <end position="206"/>
    </location>
</feature>
<dbReference type="SUPFAM" id="SSF52172">
    <property type="entry name" value="CheY-like"/>
    <property type="match status" value="1"/>
</dbReference>
<feature type="compositionally biased region" description="Low complexity" evidence="1">
    <location>
        <begin position="180"/>
        <end position="190"/>
    </location>
</feature>
<evidence type="ECO:0000313" key="3">
    <source>
        <dbReference type="Proteomes" id="UP001446337"/>
    </source>
</evidence>
<protein>
    <recommendedName>
        <fullName evidence="4">DNA binding HTH domain-containing protein</fullName>
    </recommendedName>
</protein>